<dbReference type="PROSITE" id="PS50053">
    <property type="entry name" value="UBIQUITIN_2"/>
    <property type="match status" value="1"/>
</dbReference>
<evidence type="ECO:0000256" key="3">
    <source>
        <dbReference type="ARBA" id="ARBA00004514"/>
    </source>
</evidence>
<evidence type="ECO:0000256" key="6">
    <source>
        <dbReference type="ARBA" id="ARBA00022448"/>
    </source>
</evidence>
<keyword evidence="15" id="KW-0744">Spermatogenesis</keyword>
<feature type="compositionally biased region" description="Polar residues" evidence="23">
    <location>
        <begin position="639"/>
        <end position="669"/>
    </location>
</feature>
<dbReference type="Gene3D" id="3.10.20.90">
    <property type="entry name" value="Phosphatidylinositol 3-kinase Catalytic Subunit, Chain A, domain 1"/>
    <property type="match status" value="1"/>
</dbReference>
<evidence type="ECO:0000256" key="10">
    <source>
        <dbReference type="ARBA" id="ARBA00022703"/>
    </source>
</evidence>
<feature type="region of interest" description="Disordered" evidence="23">
    <location>
        <begin position="1090"/>
        <end position="1144"/>
    </location>
</feature>
<feature type="region of interest" description="Disordered" evidence="23">
    <location>
        <begin position="1203"/>
        <end position="1224"/>
    </location>
</feature>
<feature type="region of interest" description="Disordered" evidence="23">
    <location>
        <begin position="1241"/>
        <end position="1263"/>
    </location>
</feature>
<dbReference type="PANTHER" id="PTHR15204:SF0">
    <property type="entry name" value="LARGE PROLINE-RICH PROTEIN BAG6"/>
    <property type="match status" value="1"/>
</dbReference>
<sequence length="1263" mass="135667">MEVEEEEKEECVYRIVALNKKKNRSYPKHSVSKHSTGDKRGVTEVTVWILFNNLQPTERKGEQIPDEKRRGEIALLSFRMVESQKIDVTVKTLDSQSRSYSVGVEITVKEFKEHIAASVGIPVEKQRLIYQGRVLQDDKKLKEYNVDGKVIHLVERAPPQTQAGTGSSGASSSGPTTTHGPTAPPHDRNANSYVMVGTFNLPVNLMDPQQIQQSVQQVMAGLGEAGRNARVSTNTGSNGSSVDVHIDMEQTVQSEPRMRLILAQNLLRDTQGVIERLEGRANGSSQEAEAHFPENPSAQTQQSRSLGSTVEGAAEPMDTSTAASSSTATTSSSSSTQTEGSGSSPNPRPNHPSPAEFLEVLFELRRVEDRLQPFIHRTQEILSSATSSDYNNNTQEREEDQRIMNLVGEALRLLGNAFVALSDLRCNLSAAAPRHLHVVRPMSHYASPVLLQQAAIPIQINVGTTLSMSANGRQSDGHAAPGSAPGSAPTSTESSEPQDAAGSQAPSSQAQAHPLGTHVPTTQPHTSATSSQAPPNHSRVIRITHQTMEPMVMMQMNIDDSGPGSAGTGSGPSVPSGQNGGSAPQMQIPGLPAEFMQAIVHQITQQAVSMTTGGQPVPGFQPPQARVVITRPSFAQRPPNATQRPPTINLRPPQTAQPGQLGPQTGPIQSASLSQMISGLVGQLLMQPVVMGQTGAPPASSSDPSASSSAPPSSASTSGQTCTSTTSTASTGYPSPTAPSPPFEAQQLSQLLGSLLGAAGGVSPSITVAMPGVPAFIQGVTDFIQAAQPVHTSQQTNDASGSQQQSQPDASAAPQAPPSSQQQPGAAGVGESLSPEFFTSVVQGVLSSMMGSLGAQQGSTESIAEFIQRLSSTSNIFEPGSGAAVGFFGELLSLICQNFSMVDMVMLLHGQFQPLQRIQPQLSGFFREQYLQGREPTDTNIRAATDNLINGLEEYITESFSSVHVREGVDITRTNLDFLREQFNRIATHILHCTDHSFGQRLLELCNQGLFECLALNLYCLRGEQTALTAVINDRIRRMSADVNPSLVNWLTAMMGMRLQVILEHMPVTEENILHYVRNLQSDSTGECAAESHIEEMPEVSERDDPSASPVPATTAEEAMASPEQPVSMSSQREDSEAEPWAAAVPPEWVPIIRQDLQSQRKMKSQPPLSDAYLCGMPAKRRKTVQNDGPFLSLTEAVNRAAKTAGAKPVTSPESLQGDLEKPQLQEAYSKQLKMDIKKRIQDDPDYSTQRFPNTHRAFSEDS</sequence>
<feature type="compositionally biased region" description="Low complexity" evidence="23">
    <location>
        <begin position="798"/>
        <end position="826"/>
    </location>
</feature>
<evidence type="ECO:0000256" key="20">
    <source>
        <dbReference type="ARBA" id="ARBA00030033"/>
    </source>
</evidence>
<dbReference type="InterPro" id="IPR000626">
    <property type="entry name" value="Ubiquitin-like_dom"/>
</dbReference>
<evidence type="ECO:0000256" key="19">
    <source>
        <dbReference type="ARBA" id="ARBA00029739"/>
    </source>
</evidence>
<gene>
    <name evidence="25" type="primary">Bag6</name>
    <name evidence="25" type="ORF">GTO92_0012474</name>
</gene>
<proteinExistence type="predicted"/>
<comment type="subunit">
    <text evidence="22">Component of the BAG6/BAT3 complex, also named BAT3 complex, at least composed of BAG6, UBL4A and GET4/TRC35. Interacts with GET4; the interaction is direct and localizes BAG6 in the cytosol. Interacts with UBL4A; the interaction is direct and required for UBL4A protein stability. Interacts with AIFM1. Interacts with HSPA2. Interacts with CTCFL. Interacts with p300/EP300. Interacts (via ubiquitin-like domain) with RNF126; required for BAG6-dependent ubiquitination of proteins mislocalized to the cytosol. Interacts (via ubiquitin-like domain) with SGTA; SGTA competes with RNF126 by binding the same region of BAG6, thereby promoting deubiquitination of BAG6-target proteins and rescuing them from degradation. Interacts with ricin A chain. Interacts with VCP and AMFR; both form the VCP/p97-AMFR/gp78 complex. Interacts with SYVN1. Interacts with USP13; the interaction is direct and may mediate UBL4A deubiquitination. Interacts with ZFAND2B. Interacts with KPNA2. Interacts with UBQLN4.</text>
</comment>
<evidence type="ECO:0000256" key="11">
    <source>
        <dbReference type="ARBA" id="ARBA00022737"/>
    </source>
</evidence>
<evidence type="ECO:0000256" key="14">
    <source>
        <dbReference type="ARBA" id="ARBA00022859"/>
    </source>
</evidence>
<feature type="non-terminal residue" evidence="25">
    <location>
        <position position="1263"/>
    </location>
</feature>
<name>A0ABS2Z6V1_POLSE</name>
<evidence type="ECO:0000256" key="23">
    <source>
        <dbReference type="SAM" id="MobiDB-lite"/>
    </source>
</evidence>
<keyword evidence="6" id="KW-0813">Transport</keyword>
<dbReference type="SMART" id="SM00213">
    <property type="entry name" value="UBQ"/>
    <property type="match status" value="1"/>
</dbReference>
<feature type="region of interest" description="Disordered" evidence="23">
    <location>
        <begin position="556"/>
        <end position="588"/>
    </location>
</feature>
<evidence type="ECO:0000259" key="24">
    <source>
        <dbReference type="PROSITE" id="PS50053"/>
    </source>
</evidence>
<dbReference type="Proteomes" id="UP001166052">
    <property type="component" value="Unassembled WGS sequence"/>
</dbReference>
<evidence type="ECO:0000256" key="22">
    <source>
        <dbReference type="ARBA" id="ARBA00046936"/>
    </source>
</evidence>
<dbReference type="InterPro" id="IPR029071">
    <property type="entry name" value="Ubiquitin-like_domsf"/>
</dbReference>
<dbReference type="Pfam" id="PF00240">
    <property type="entry name" value="ubiquitin"/>
    <property type="match status" value="1"/>
</dbReference>
<evidence type="ECO:0000256" key="1">
    <source>
        <dbReference type="ARBA" id="ARBA00002067"/>
    </source>
</evidence>
<evidence type="ECO:0000256" key="8">
    <source>
        <dbReference type="ARBA" id="ARBA00022525"/>
    </source>
</evidence>
<keyword evidence="18" id="KW-0539">Nucleus</keyword>
<evidence type="ECO:0000313" key="26">
    <source>
        <dbReference type="Proteomes" id="UP001166052"/>
    </source>
</evidence>
<evidence type="ECO:0000256" key="5">
    <source>
        <dbReference type="ARBA" id="ARBA00021614"/>
    </source>
</evidence>
<keyword evidence="26" id="KW-1185">Reference proteome</keyword>
<keyword evidence="11" id="KW-0677">Repeat</keyword>
<feature type="region of interest" description="Disordered" evidence="23">
    <location>
        <begin position="469"/>
        <end position="538"/>
    </location>
</feature>
<evidence type="ECO:0000256" key="2">
    <source>
        <dbReference type="ARBA" id="ARBA00004123"/>
    </source>
</evidence>
<feature type="region of interest" description="Disordered" evidence="23">
    <location>
        <begin position="692"/>
        <end position="744"/>
    </location>
</feature>
<keyword evidence="7" id="KW-0963">Cytoplasm</keyword>
<keyword evidence="14" id="KW-0391">Immunity</keyword>
<dbReference type="EMBL" id="JAAWVN010026971">
    <property type="protein sequence ID" value="MBN3294542.1"/>
    <property type="molecule type" value="Genomic_DNA"/>
</dbReference>
<dbReference type="PANTHER" id="PTHR15204">
    <property type="entry name" value="LARGE PROLINE-RICH PROTEIN BAG6"/>
    <property type="match status" value="1"/>
</dbReference>
<evidence type="ECO:0000256" key="4">
    <source>
        <dbReference type="ARBA" id="ARBA00004550"/>
    </source>
</evidence>
<dbReference type="InterPro" id="IPR048926">
    <property type="entry name" value="Bag6_BAGS"/>
</dbReference>
<organism evidence="25 26">
    <name type="scientific">Polypterus senegalus</name>
    <name type="common">Senegal bichir</name>
    <dbReference type="NCBI Taxonomy" id="55291"/>
    <lineage>
        <taxon>Eukaryota</taxon>
        <taxon>Metazoa</taxon>
        <taxon>Chordata</taxon>
        <taxon>Craniata</taxon>
        <taxon>Vertebrata</taxon>
        <taxon>Euteleostomi</taxon>
        <taxon>Actinopterygii</taxon>
        <taxon>Polypteriformes</taxon>
        <taxon>Polypteridae</taxon>
        <taxon>Polypterus</taxon>
    </lineage>
</organism>
<evidence type="ECO:0000313" key="25">
    <source>
        <dbReference type="EMBL" id="MBN3294542.1"/>
    </source>
</evidence>
<evidence type="ECO:0000256" key="12">
    <source>
        <dbReference type="ARBA" id="ARBA00022782"/>
    </source>
</evidence>
<keyword evidence="10" id="KW-0053">Apoptosis</keyword>
<reference evidence="25" key="1">
    <citation type="journal article" date="2021" name="Cell">
        <title>Tracing the genetic footprints of vertebrate landing in non-teleost ray-finned fishes.</title>
        <authorList>
            <person name="Bi X."/>
            <person name="Wang K."/>
            <person name="Yang L."/>
            <person name="Pan H."/>
            <person name="Jiang H."/>
            <person name="Wei Q."/>
            <person name="Fang M."/>
            <person name="Yu H."/>
            <person name="Zhu C."/>
            <person name="Cai Y."/>
            <person name="He Y."/>
            <person name="Gan X."/>
            <person name="Zeng H."/>
            <person name="Yu D."/>
            <person name="Zhu Y."/>
            <person name="Jiang H."/>
            <person name="Qiu Q."/>
            <person name="Yang H."/>
            <person name="Zhang Y.E."/>
            <person name="Wang W."/>
            <person name="Zhu M."/>
            <person name="He S."/>
            <person name="Zhang G."/>
        </authorList>
    </citation>
    <scope>NUCLEOTIDE SEQUENCE</scope>
    <source>
        <strain evidence="25">Bchr_001</strain>
    </source>
</reference>
<evidence type="ECO:0000256" key="17">
    <source>
        <dbReference type="ARBA" id="ARBA00023186"/>
    </source>
</evidence>
<feature type="compositionally biased region" description="Polar residues" evidence="23">
    <location>
        <begin position="519"/>
        <end position="535"/>
    </location>
</feature>
<dbReference type="InterPro" id="IPR019954">
    <property type="entry name" value="Ubiquitin_CS"/>
</dbReference>
<comment type="caution">
    <text evidence="25">The sequence shown here is derived from an EMBL/GenBank/DDBJ whole genome shotgun (WGS) entry which is preliminary data.</text>
</comment>
<evidence type="ECO:0000256" key="18">
    <source>
        <dbReference type="ARBA" id="ARBA00023242"/>
    </source>
</evidence>
<evidence type="ECO:0000256" key="15">
    <source>
        <dbReference type="ARBA" id="ARBA00022871"/>
    </source>
</evidence>
<feature type="region of interest" description="Disordered" evidence="23">
    <location>
        <begin position="280"/>
        <end position="354"/>
    </location>
</feature>
<comment type="subcellular location">
    <subcellularLocation>
        <location evidence="3">Cytoplasm</location>
        <location evidence="3">Cytosol</location>
    </subcellularLocation>
    <subcellularLocation>
        <location evidence="2">Nucleus</location>
    </subcellularLocation>
    <subcellularLocation>
        <location evidence="4">Secreted</location>
        <location evidence="4">Extracellular exosome</location>
    </subcellularLocation>
</comment>
<keyword evidence="17" id="KW-0143">Chaperone</keyword>
<feature type="region of interest" description="Disordered" evidence="23">
    <location>
        <begin position="632"/>
        <end position="669"/>
    </location>
</feature>
<feature type="compositionally biased region" description="Low complexity" evidence="23">
    <location>
        <begin position="696"/>
        <end position="735"/>
    </location>
</feature>
<dbReference type="CDD" id="cd01809">
    <property type="entry name" value="Ubl_BAG6"/>
    <property type="match status" value="1"/>
</dbReference>
<accession>A0ABS2Z6V1</accession>
<keyword evidence="9" id="KW-0597">Phosphoprotein</keyword>
<evidence type="ECO:0000256" key="16">
    <source>
        <dbReference type="ARBA" id="ARBA00022990"/>
    </source>
</evidence>
<feature type="domain" description="Ubiquitin-like" evidence="24">
    <location>
        <begin position="86"/>
        <end position="147"/>
    </location>
</feature>
<evidence type="ECO:0000256" key="21">
    <source>
        <dbReference type="ARBA" id="ARBA00046003"/>
    </source>
</evidence>
<feature type="non-terminal residue" evidence="25">
    <location>
        <position position="1"/>
    </location>
</feature>
<protein>
    <recommendedName>
        <fullName evidence="5">Large proline-rich protein BAG6</fullName>
    </recommendedName>
    <alternativeName>
        <fullName evidence="20">BCL2-associated athanogene 6</fullName>
    </alternativeName>
    <alternativeName>
        <fullName evidence="19">HLA-B-associated transcript 3</fullName>
    </alternativeName>
</protein>
<dbReference type="InterPro" id="IPR021925">
    <property type="entry name" value="BAG6"/>
</dbReference>
<comment type="function">
    <text evidence="21">Involved in DNA damage-induced apoptosis: following DNA damage, accumulates in the nucleus and forms a complex with p300/EP300, enhancing p300/EP300-mediated p53/TP53 acetylation leading to increase p53/TP53 transcriptional activity. When nuclear, may also act as a component of some chromatin regulator complex that regulates histone 3 'Lys-4' dimethylation (H3K4me2).</text>
</comment>
<keyword evidence="12" id="KW-0221">Differentiation</keyword>
<evidence type="ECO:0000256" key="7">
    <source>
        <dbReference type="ARBA" id="ARBA00022490"/>
    </source>
</evidence>
<feature type="compositionally biased region" description="Low complexity" evidence="23">
    <location>
        <begin position="319"/>
        <end position="345"/>
    </location>
</feature>
<dbReference type="Pfam" id="PF12057">
    <property type="entry name" value="BAG6"/>
    <property type="match status" value="1"/>
</dbReference>
<dbReference type="SUPFAM" id="SSF54236">
    <property type="entry name" value="Ubiquitin-like"/>
    <property type="match status" value="1"/>
</dbReference>
<feature type="region of interest" description="Disordered" evidence="23">
    <location>
        <begin position="156"/>
        <end position="191"/>
    </location>
</feature>
<evidence type="ECO:0000256" key="9">
    <source>
        <dbReference type="ARBA" id="ARBA00022553"/>
    </source>
</evidence>
<comment type="function">
    <text evidence="1">Released extracellularly via exosomes, it is a ligand of the natural killer/NK cells receptor NCR3 and stimulates NK cells cytotoxicity. It may thereby trigger NK cells cytotoxicity against neighboring tumor cells and immature myeloid dendritic cells (DC).</text>
</comment>
<evidence type="ECO:0000256" key="13">
    <source>
        <dbReference type="ARBA" id="ARBA00022853"/>
    </source>
</evidence>
<dbReference type="PROSITE" id="PS00299">
    <property type="entry name" value="UBIQUITIN_1"/>
    <property type="match status" value="1"/>
</dbReference>
<feature type="compositionally biased region" description="Low complexity" evidence="23">
    <location>
        <begin position="163"/>
        <end position="181"/>
    </location>
</feature>
<keyword evidence="13" id="KW-0156">Chromatin regulator</keyword>
<feature type="compositionally biased region" description="Basic and acidic residues" evidence="23">
    <location>
        <begin position="1090"/>
        <end position="1106"/>
    </location>
</feature>
<keyword evidence="16" id="KW-0007">Acetylation</keyword>
<feature type="compositionally biased region" description="Polar residues" evidence="23">
    <location>
        <begin position="296"/>
        <end position="308"/>
    </location>
</feature>
<feature type="compositionally biased region" description="Low complexity" evidence="23">
    <location>
        <begin position="479"/>
        <end position="514"/>
    </location>
</feature>
<keyword evidence="8" id="KW-0964">Secreted</keyword>
<dbReference type="Pfam" id="PF20960">
    <property type="entry name" value="Bag6_BAGS"/>
    <property type="match status" value="1"/>
</dbReference>
<feature type="region of interest" description="Disordered" evidence="23">
    <location>
        <begin position="790"/>
        <end position="830"/>
    </location>
</feature>